<gene>
    <name evidence="2" type="ORF">GPM918_LOCUS41945</name>
    <name evidence="3" type="ORF">SRO942_LOCUS43088</name>
</gene>
<protein>
    <submittedName>
        <fullName evidence="2">Uncharacterized protein</fullName>
    </submittedName>
</protein>
<keyword evidence="1" id="KW-0812">Transmembrane</keyword>
<keyword evidence="1" id="KW-0472">Membrane</keyword>
<dbReference type="AlphaFoldDB" id="A0A816A6P1"/>
<dbReference type="EMBL" id="CAJOBC010100466">
    <property type="protein sequence ID" value="CAF4467425.1"/>
    <property type="molecule type" value="Genomic_DNA"/>
</dbReference>
<evidence type="ECO:0000313" key="4">
    <source>
        <dbReference type="Proteomes" id="UP000663829"/>
    </source>
</evidence>
<evidence type="ECO:0000313" key="3">
    <source>
        <dbReference type="EMBL" id="CAF4467425.1"/>
    </source>
</evidence>
<sequence>MLFVRLGLTVQDPYKKWQFYIWNVWLTILLYSLNLSINIGWCTICTLPENEWLIVNRDGNKLFQITNHGQFKIIKDYDQTIKSIVHMNDMNSLVRRTPDKIEIFEMK</sequence>
<proteinExistence type="predicted"/>
<reference evidence="2" key="1">
    <citation type="submission" date="2021-02" db="EMBL/GenBank/DDBJ databases">
        <authorList>
            <person name="Nowell W R."/>
        </authorList>
    </citation>
    <scope>NUCLEOTIDE SEQUENCE</scope>
</reference>
<dbReference type="Proteomes" id="UP000681722">
    <property type="component" value="Unassembled WGS sequence"/>
</dbReference>
<feature type="transmembrane region" description="Helical" evidence="1">
    <location>
        <begin position="20"/>
        <end position="41"/>
    </location>
</feature>
<name>A0A816A6P1_9BILA</name>
<accession>A0A816A6P1</accession>
<organism evidence="2 4">
    <name type="scientific">Didymodactylos carnosus</name>
    <dbReference type="NCBI Taxonomy" id="1234261"/>
    <lineage>
        <taxon>Eukaryota</taxon>
        <taxon>Metazoa</taxon>
        <taxon>Spiralia</taxon>
        <taxon>Gnathifera</taxon>
        <taxon>Rotifera</taxon>
        <taxon>Eurotatoria</taxon>
        <taxon>Bdelloidea</taxon>
        <taxon>Philodinida</taxon>
        <taxon>Philodinidae</taxon>
        <taxon>Didymodactylos</taxon>
    </lineage>
</organism>
<evidence type="ECO:0000256" key="1">
    <source>
        <dbReference type="SAM" id="Phobius"/>
    </source>
</evidence>
<dbReference type="EMBL" id="CAJNOQ010034238">
    <property type="protein sequence ID" value="CAF1593954.1"/>
    <property type="molecule type" value="Genomic_DNA"/>
</dbReference>
<keyword evidence="1" id="KW-1133">Transmembrane helix</keyword>
<comment type="caution">
    <text evidence="2">The sequence shown here is derived from an EMBL/GenBank/DDBJ whole genome shotgun (WGS) entry which is preliminary data.</text>
</comment>
<keyword evidence="4" id="KW-1185">Reference proteome</keyword>
<evidence type="ECO:0000313" key="2">
    <source>
        <dbReference type="EMBL" id="CAF1593954.1"/>
    </source>
</evidence>
<dbReference type="Proteomes" id="UP000663829">
    <property type="component" value="Unassembled WGS sequence"/>
</dbReference>